<dbReference type="Gene3D" id="3.30.1370.10">
    <property type="entry name" value="K Homology domain, type 1"/>
    <property type="match status" value="3"/>
</dbReference>
<evidence type="ECO:0000256" key="6">
    <source>
        <dbReference type="ARBA" id="ARBA00023242"/>
    </source>
</evidence>
<sequence>MNYDGTNGTEMDTSDSRKRPLDGETDNGVTKRSNQGGETLISAVPDNVPNVLHYGNTPGGSWQTTSDAMQGQMGTGEGDASATDAGRDNIHLKILVPSVAAGAIIGKGGETIAQIQKDAGARVKMSKANDFYPGTTERICLIMGSPEAVRQVNNFIMEKIREKPESNPTTPTKPDDAKNNFERHRQVIEVKILIPNSTAGMIIGKGGNFIKQIKEESGAYVQISQKSKETNLPERCVTVAGEIDANMKAMDLILQKIVEDPQSSSCPNISYADYTGPVASANPTGSPFANTPYQARSTDMINNTAAAYPGQGFNFGTNGNNSYNGMGGLAGLNMTLSAAAMGLGGPMAAQALENLKMTLRGSGYTEQATEEISTAMNTLANYGILGMGMGGVNQMGANMTASSLASMQGMQMAGTTTGAAANTSFGNATSQASSMFGPVGSTSTGQQQSTSLFGSSSPSMAGATDRYGSSSMLNDSFAQTPGYAASASAVTYPTQDRSPGAVTVNVNQNSFGLGTGMYSPTDDKTSTKQEMEVPENIVGAILGPGGKGIVEIQQYTGTNIQISKKGVYAPGTHNRIVCISGTVNNITRAQYMIQQRIQQEEYKRARQATAR</sequence>
<evidence type="ECO:0000313" key="11">
    <source>
        <dbReference type="Proteomes" id="UP000694888"/>
    </source>
</evidence>
<protein>
    <recommendedName>
        <fullName evidence="7">30S ribosomal protein S3, chloroplastic</fullName>
    </recommendedName>
</protein>
<keyword evidence="2" id="KW-0507">mRNA processing</keyword>
<reference evidence="12" key="1">
    <citation type="submission" date="2025-08" db="UniProtKB">
        <authorList>
            <consortium name="RefSeq"/>
        </authorList>
    </citation>
    <scope>IDENTIFICATION</scope>
</reference>
<keyword evidence="6" id="KW-0539">Nucleus</keyword>
<dbReference type="InterPro" id="IPR004044">
    <property type="entry name" value="KH_dom_type_2"/>
</dbReference>
<accession>A0ABM0K1X3</accession>
<feature type="compositionally biased region" description="Polar residues" evidence="9">
    <location>
        <begin position="1"/>
        <end position="11"/>
    </location>
</feature>
<proteinExistence type="predicted"/>
<dbReference type="InterPro" id="IPR047274">
    <property type="entry name" value="KH-I_NOVA_rpt3"/>
</dbReference>
<evidence type="ECO:0000313" key="12">
    <source>
        <dbReference type="RefSeq" id="XP_005106815.1"/>
    </source>
</evidence>
<dbReference type="InterPro" id="IPR004088">
    <property type="entry name" value="KH_dom_type_1"/>
</dbReference>
<evidence type="ECO:0000256" key="9">
    <source>
        <dbReference type="SAM" id="MobiDB-lite"/>
    </source>
</evidence>
<dbReference type="SUPFAM" id="SSF54791">
    <property type="entry name" value="Eukaryotic type KH-domain (KH-domain type I)"/>
    <property type="match status" value="3"/>
</dbReference>
<keyword evidence="3" id="KW-0677">Repeat</keyword>
<dbReference type="Proteomes" id="UP000694888">
    <property type="component" value="Unplaced"/>
</dbReference>
<evidence type="ECO:0000256" key="8">
    <source>
        <dbReference type="PROSITE-ProRule" id="PRU00118"/>
    </source>
</evidence>
<keyword evidence="4 8" id="KW-0694">RNA-binding</keyword>
<dbReference type="CDD" id="cd22435">
    <property type="entry name" value="KH-I_NOVA_rpt1"/>
    <property type="match status" value="1"/>
</dbReference>
<dbReference type="InterPro" id="IPR047276">
    <property type="entry name" value="KH-I_NOVA_rpt2"/>
</dbReference>
<organism evidence="11 12">
    <name type="scientific">Aplysia californica</name>
    <name type="common">California sea hare</name>
    <dbReference type="NCBI Taxonomy" id="6500"/>
    <lineage>
        <taxon>Eukaryota</taxon>
        <taxon>Metazoa</taxon>
        <taxon>Spiralia</taxon>
        <taxon>Lophotrochozoa</taxon>
        <taxon>Mollusca</taxon>
        <taxon>Gastropoda</taxon>
        <taxon>Heterobranchia</taxon>
        <taxon>Euthyneura</taxon>
        <taxon>Tectipleura</taxon>
        <taxon>Aplysiida</taxon>
        <taxon>Aplysioidea</taxon>
        <taxon>Aplysiidae</taxon>
        <taxon>Aplysia</taxon>
    </lineage>
</organism>
<keyword evidence="5" id="KW-0508">mRNA splicing</keyword>
<dbReference type="CDD" id="cd22436">
    <property type="entry name" value="KH-I_NOVA_rpt2"/>
    <property type="match status" value="1"/>
</dbReference>
<dbReference type="SMART" id="SM00322">
    <property type="entry name" value="KH"/>
    <property type="match status" value="3"/>
</dbReference>
<dbReference type="CDD" id="cd09031">
    <property type="entry name" value="KH-I_NOVA_rpt3"/>
    <property type="match status" value="1"/>
</dbReference>
<dbReference type="InterPro" id="IPR036612">
    <property type="entry name" value="KH_dom_type_1_sf"/>
</dbReference>
<comment type="subcellular location">
    <subcellularLocation>
        <location evidence="1">Nucleus</location>
    </subcellularLocation>
</comment>
<dbReference type="GeneID" id="101861684"/>
<dbReference type="PANTHER" id="PTHR10288">
    <property type="entry name" value="KH DOMAIN CONTAINING RNA BINDING PROTEIN"/>
    <property type="match status" value="1"/>
</dbReference>
<feature type="region of interest" description="Disordered" evidence="9">
    <location>
        <begin position="56"/>
        <end position="84"/>
    </location>
</feature>
<keyword evidence="11" id="KW-1185">Reference proteome</keyword>
<dbReference type="InterPro" id="IPR004087">
    <property type="entry name" value="KH_dom"/>
</dbReference>
<gene>
    <name evidence="12" type="primary">LOC101861684</name>
</gene>
<evidence type="ECO:0000256" key="7">
    <source>
        <dbReference type="ARBA" id="ARBA00035473"/>
    </source>
</evidence>
<evidence type="ECO:0000259" key="10">
    <source>
        <dbReference type="PROSITE" id="PS50823"/>
    </source>
</evidence>
<feature type="region of interest" description="Disordered" evidence="9">
    <location>
        <begin position="437"/>
        <end position="464"/>
    </location>
</feature>
<evidence type="ECO:0000256" key="3">
    <source>
        <dbReference type="ARBA" id="ARBA00022737"/>
    </source>
</evidence>
<dbReference type="PROSITE" id="PS50084">
    <property type="entry name" value="KH_TYPE_1"/>
    <property type="match status" value="3"/>
</dbReference>
<feature type="compositionally biased region" description="Polar residues" evidence="9">
    <location>
        <begin position="59"/>
        <end position="69"/>
    </location>
</feature>
<feature type="compositionally biased region" description="Polar residues" evidence="9">
    <location>
        <begin position="27"/>
        <end position="37"/>
    </location>
</feature>
<name>A0ABM0K1X3_APLCA</name>
<feature type="region of interest" description="Disordered" evidence="9">
    <location>
        <begin position="1"/>
        <end position="42"/>
    </location>
</feature>
<evidence type="ECO:0000256" key="2">
    <source>
        <dbReference type="ARBA" id="ARBA00022664"/>
    </source>
</evidence>
<evidence type="ECO:0000256" key="1">
    <source>
        <dbReference type="ARBA" id="ARBA00004123"/>
    </source>
</evidence>
<dbReference type="PROSITE" id="PS50823">
    <property type="entry name" value="KH_TYPE_2"/>
    <property type="match status" value="1"/>
</dbReference>
<dbReference type="Pfam" id="PF00013">
    <property type="entry name" value="KH_1"/>
    <property type="match status" value="3"/>
</dbReference>
<evidence type="ECO:0000256" key="5">
    <source>
        <dbReference type="ARBA" id="ARBA00023187"/>
    </source>
</evidence>
<evidence type="ECO:0000256" key="4">
    <source>
        <dbReference type="ARBA" id="ARBA00022884"/>
    </source>
</evidence>
<dbReference type="RefSeq" id="XP_005106815.1">
    <property type="nucleotide sequence ID" value="XM_005106758.3"/>
</dbReference>
<feature type="domain" description="KH type-2" evidence="10">
    <location>
        <begin position="152"/>
        <end position="238"/>
    </location>
</feature>
<dbReference type="InterPro" id="IPR047275">
    <property type="entry name" value="KH-I_NOVA_rpt1"/>
</dbReference>
<feature type="compositionally biased region" description="Low complexity" evidence="9">
    <location>
        <begin position="440"/>
        <end position="459"/>
    </location>
</feature>